<evidence type="ECO:0008006" key="4">
    <source>
        <dbReference type="Google" id="ProtNLM"/>
    </source>
</evidence>
<evidence type="ECO:0000313" key="3">
    <source>
        <dbReference type="Proteomes" id="UP000235145"/>
    </source>
</evidence>
<keyword evidence="3" id="KW-1185">Reference proteome</keyword>
<dbReference type="Proteomes" id="UP000235145">
    <property type="component" value="Unassembled WGS sequence"/>
</dbReference>
<sequence>MQLQKGRGDTNSIMECKQKEGESIREYYARFTLATLSMLGHEQFLVIGAFAQGLLSSHLSKKMQGIVPKTRDKLKYRVERYLRQFDGEEQKEENIKAVAKAYIKQEEVDTHSSSHHHRHLRHSCRRFCPFGKDGSCGNRSEVHVEKTLVKIEKEEGKYSEYHKRKTHDTGESTMLKKEVEEKQLTGNLERRSRKDTDRRPVKKEEILDIYIEVVQKNTLNIKFSLEDPRMPRCNPRDPFHKRYLRALLLRAPNSLERRIEPTDQRPAGGTHRSPATSSGHHKSPPHLGQS</sequence>
<comment type="caution">
    <text evidence="2">The sequence shown here is derived from an EMBL/GenBank/DDBJ whole genome shotgun (WGS) entry which is preliminary data.</text>
</comment>
<accession>A0A9R1X196</accession>
<dbReference type="AlphaFoldDB" id="A0A9R1X196"/>
<name>A0A9R1X196_LACSA</name>
<feature type="region of interest" description="Disordered" evidence="1">
    <location>
        <begin position="253"/>
        <end position="290"/>
    </location>
</feature>
<evidence type="ECO:0000313" key="2">
    <source>
        <dbReference type="EMBL" id="KAJ0195411.1"/>
    </source>
</evidence>
<reference evidence="2 3" key="1">
    <citation type="journal article" date="2017" name="Nat. Commun.">
        <title>Genome assembly with in vitro proximity ligation data and whole-genome triplication in lettuce.</title>
        <authorList>
            <person name="Reyes-Chin-Wo S."/>
            <person name="Wang Z."/>
            <person name="Yang X."/>
            <person name="Kozik A."/>
            <person name="Arikit S."/>
            <person name="Song C."/>
            <person name="Xia L."/>
            <person name="Froenicke L."/>
            <person name="Lavelle D.O."/>
            <person name="Truco M.J."/>
            <person name="Xia R."/>
            <person name="Zhu S."/>
            <person name="Xu C."/>
            <person name="Xu H."/>
            <person name="Xu X."/>
            <person name="Cox K."/>
            <person name="Korf I."/>
            <person name="Meyers B.C."/>
            <person name="Michelmore R.W."/>
        </authorList>
    </citation>
    <scope>NUCLEOTIDE SEQUENCE [LARGE SCALE GENOMIC DNA]</scope>
    <source>
        <strain evidence="3">cv. Salinas</strain>
        <tissue evidence="2">Seedlings</tissue>
    </source>
</reference>
<dbReference type="EMBL" id="NBSK02000007">
    <property type="protein sequence ID" value="KAJ0195411.1"/>
    <property type="molecule type" value="Genomic_DNA"/>
</dbReference>
<evidence type="ECO:0000256" key="1">
    <source>
        <dbReference type="SAM" id="MobiDB-lite"/>
    </source>
</evidence>
<gene>
    <name evidence="2" type="ORF">LSAT_V11C700364720</name>
</gene>
<organism evidence="2 3">
    <name type="scientific">Lactuca sativa</name>
    <name type="common">Garden lettuce</name>
    <dbReference type="NCBI Taxonomy" id="4236"/>
    <lineage>
        <taxon>Eukaryota</taxon>
        <taxon>Viridiplantae</taxon>
        <taxon>Streptophyta</taxon>
        <taxon>Embryophyta</taxon>
        <taxon>Tracheophyta</taxon>
        <taxon>Spermatophyta</taxon>
        <taxon>Magnoliopsida</taxon>
        <taxon>eudicotyledons</taxon>
        <taxon>Gunneridae</taxon>
        <taxon>Pentapetalae</taxon>
        <taxon>asterids</taxon>
        <taxon>campanulids</taxon>
        <taxon>Asterales</taxon>
        <taxon>Asteraceae</taxon>
        <taxon>Cichorioideae</taxon>
        <taxon>Cichorieae</taxon>
        <taxon>Lactucinae</taxon>
        <taxon>Lactuca</taxon>
    </lineage>
</organism>
<protein>
    <recommendedName>
        <fullName evidence="4">Retrotransposon gag domain-containing protein</fullName>
    </recommendedName>
</protein>
<proteinExistence type="predicted"/>